<keyword evidence="9" id="KW-0406">Ion transport</keyword>
<dbReference type="GO" id="GO:0005243">
    <property type="term" value="F:gap junction channel activity"/>
    <property type="evidence" value="ECO:0007669"/>
    <property type="project" value="TreeGrafter"/>
</dbReference>
<keyword evidence="3" id="KW-0813">Transport</keyword>
<evidence type="ECO:0000256" key="10">
    <source>
        <dbReference type="ARBA" id="ARBA00023136"/>
    </source>
</evidence>
<keyword evidence="8" id="KW-1133">Transmembrane helix</keyword>
<evidence type="ECO:0000256" key="4">
    <source>
        <dbReference type="ARBA" id="ARBA00022475"/>
    </source>
</evidence>
<organism evidence="12">
    <name type="scientific">Brugia malayi</name>
    <name type="common">Filarial nematode worm</name>
    <dbReference type="NCBI Taxonomy" id="6279"/>
    <lineage>
        <taxon>Eukaryota</taxon>
        <taxon>Metazoa</taxon>
        <taxon>Ecdysozoa</taxon>
        <taxon>Nematoda</taxon>
        <taxon>Chromadorea</taxon>
        <taxon>Rhabditida</taxon>
        <taxon>Spirurina</taxon>
        <taxon>Spiruromorpha</taxon>
        <taxon>Filarioidea</taxon>
        <taxon>Onchocercidae</taxon>
        <taxon>Brugia</taxon>
    </lineage>
</organism>
<protein>
    <submittedName>
        <fullName evidence="12">Bm8586</fullName>
    </submittedName>
</protein>
<dbReference type="EMBL" id="LN856455">
    <property type="protein sequence ID" value="CDQ05703.1"/>
    <property type="molecule type" value="Genomic_DNA"/>
</dbReference>
<dbReference type="PANTHER" id="PTHR11893:SF14">
    <property type="entry name" value="INNEXIN-10"/>
    <property type="match status" value="1"/>
</dbReference>
<keyword evidence="6" id="KW-0303">Gap junction</keyword>
<evidence type="ECO:0000256" key="7">
    <source>
        <dbReference type="ARBA" id="ARBA00022949"/>
    </source>
</evidence>
<keyword evidence="10" id="KW-0472">Membrane</keyword>
<keyword evidence="5" id="KW-0812">Transmembrane</keyword>
<evidence type="ECO:0000256" key="3">
    <source>
        <dbReference type="ARBA" id="ARBA00022448"/>
    </source>
</evidence>
<evidence type="ECO:0000256" key="2">
    <source>
        <dbReference type="ARBA" id="ARBA00004651"/>
    </source>
</evidence>
<dbReference type="OMA" id="HAEQNTV"/>
<keyword evidence="4" id="KW-1003">Cell membrane</keyword>
<reference evidence="12" key="2">
    <citation type="submission" date="2012-12" db="EMBL/GenBank/DDBJ databases">
        <authorList>
            <consortium name="WormBase Consortium"/>
            <person name="Ghedin E."/>
            <person name="Paulini M."/>
        </authorList>
    </citation>
    <scope>NUCLEOTIDE SEQUENCE</scope>
    <source>
        <strain evidence="12">FR3</strain>
    </source>
</reference>
<evidence type="ECO:0000256" key="9">
    <source>
        <dbReference type="ARBA" id="ARBA00023065"/>
    </source>
</evidence>
<evidence type="ECO:0000256" key="1">
    <source>
        <dbReference type="ARBA" id="ARBA00004610"/>
    </source>
</evidence>
<keyword evidence="7" id="KW-0965">Cell junction</keyword>
<evidence type="ECO:0000313" key="12">
    <source>
        <dbReference type="EMBL" id="CDQ05703.1"/>
    </source>
</evidence>
<reference evidence="12" key="1">
    <citation type="journal article" date="2007" name="Science">
        <title>Draft genome of the filarial nematode parasite Brugia malayi.</title>
        <authorList>
            <person name="Ghedin E."/>
            <person name="Wang S."/>
            <person name="Spiro D."/>
            <person name="Caler E."/>
            <person name="Zhao Q."/>
            <person name="Crabtree J."/>
            <person name="Allen J.E."/>
            <person name="Delcher A.L."/>
            <person name="Guiliano D.B."/>
            <person name="Miranda-Saavedra D."/>
            <person name="Angiuoli S.V."/>
            <person name="Creasy T."/>
            <person name="Amedeo P."/>
            <person name="Haas B."/>
            <person name="El-Sayed N.M."/>
            <person name="Wortman J.R."/>
            <person name="Feldblyum T."/>
            <person name="Tallon L."/>
            <person name="Schatz M."/>
            <person name="Shumway M."/>
            <person name="Koo H."/>
            <person name="Salzberg S.L."/>
            <person name="Schobel S."/>
            <person name="Pertea M."/>
            <person name="Pop M."/>
            <person name="White O."/>
            <person name="Barton G.J."/>
            <person name="Carlow C.K."/>
            <person name="Crawford M.J."/>
            <person name="Daub J."/>
            <person name="Dimmic M.W."/>
            <person name="Estes C.F."/>
            <person name="Foster J.M."/>
            <person name="Ganatra M."/>
            <person name="Gregory W.F."/>
            <person name="Johnson N.M."/>
            <person name="Jin J."/>
            <person name="Komuniecki R."/>
            <person name="Korf I."/>
            <person name="Kumar S."/>
            <person name="Laney S."/>
            <person name="Li B.W."/>
            <person name="Li W."/>
            <person name="Lindblom T.H."/>
            <person name="Lustigman S."/>
            <person name="Ma D."/>
            <person name="Maina C.V."/>
            <person name="Martin D.M."/>
            <person name="McCarter J.P."/>
            <person name="McReynolds L."/>
            <person name="Mitreva M."/>
            <person name="Nutman T.B."/>
            <person name="Parkinson J."/>
            <person name="Peregrin-Alvarez J.M."/>
            <person name="Poole C."/>
            <person name="Ren Q."/>
            <person name="Saunders L."/>
            <person name="Sluder A.E."/>
            <person name="Smith K."/>
            <person name="Stanke M."/>
            <person name="Unnasch T.R."/>
            <person name="Ware J."/>
            <person name="Wei A.D."/>
            <person name="Weil G."/>
            <person name="Williams D.J."/>
            <person name="Zhang Y."/>
            <person name="Williams S.A."/>
            <person name="Fraser-Liggett C."/>
            <person name="Slatko B."/>
            <person name="Blaxter M.L."/>
            <person name="Scott A.L."/>
        </authorList>
    </citation>
    <scope>NUCLEOTIDE SEQUENCE</scope>
    <source>
        <strain evidence="12">FR3</strain>
    </source>
</reference>
<evidence type="ECO:0000256" key="11">
    <source>
        <dbReference type="ARBA" id="ARBA00023303"/>
    </source>
</evidence>
<evidence type="ECO:0000256" key="6">
    <source>
        <dbReference type="ARBA" id="ARBA00022868"/>
    </source>
</evidence>
<sequence length="164" mass="18928">MPSIFWNYLSFSSGIRIHEIVEKAMDPSNLDENIRSRNIETLTPKTKEVDRFVRSYLRCDGLFVLRMVEIHAGVLFGTDLILSLWNAFYEVEEKLSESRGSIDDYKENASNSFRADFIPNDLIVKEKFIRLRKPIKELKVHAEQNTVLLPLIPENPQNGAADDI</sequence>
<evidence type="ECO:0000256" key="8">
    <source>
        <dbReference type="ARBA" id="ARBA00022989"/>
    </source>
</evidence>
<comment type="subcellular location">
    <subcellularLocation>
        <location evidence="1">Cell junction</location>
        <location evidence="1">Gap junction</location>
    </subcellularLocation>
    <subcellularLocation>
        <location evidence="2">Cell membrane</location>
        <topology evidence="2">Multi-pass membrane protein</topology>
    </subcellularLocation>
</comment>
<dbReference type="GO" id="GO:0005921">
    <property type="term" value="C:gap junction"/>
    <property type="evidence" value="ECO:0007669"/>
    <property type="project" value="UniProtKB-SubCell"/>
</dbReference>
<dbReference type="AlphaFoldDB" id="A0A1I9G820"/>
<evidence type="ECO:0000256" key="5">
    <source>
        <dbReference type="ARBA" id="ARBA00022692"/>
    </source>
</evidence>
<dbReference type="GO" id="GO:0005886">
    <property type="term" value="C:plasma membrane"/>
    <property type="evidence" value="ECO:0007669"/>
    <property type="project" value="UniProtKB-SubCell"/>
</dbReference>
<dbReference type="PANTHER" id="PTHR11893">
    <property type="entry name" value="INNEXIN"/>
    <property type="match status" value="1"/>
</dbReference>
<proteinExistence type="predicted"/>
<accession>A0A1I9G820</accession>
<dbReference type="GO" id="GO:0034220">
    <property type="term" value="P:monoatomic ion transmembrane transport"/>
    <property type="evidence" value="ECO:0007669"/>
    <property type="project" value="UniProtKB-KW"/>
</dbReference>
<name>A0A1I9G820_BRUMA</name>
<keyword evidence="11" id="KW-0407">Ion channel</keyword>
<gene>
    <name evidence="12" type="primary">Bm8586</name>
    <name evidence="12" type="ORF">BM_Bm8586</name>
</gene>
<dbReference type="InterPro" id="IPR000990">
    <property type="entry name" value="Innexin"/>
</dbReference>